<dbReference type="AlphaFoldDB" id="A0A350HC00"/>
<accession>A0A350HC00</accession>
<dbReference type="Pfam" id="PF02350">
    <property type="entry name" value="Epimerase_2"/>
    <property type="match status" value="1"/>
</dbReference>
<dbReference type="InterPro" id="IPR003331">
    <property type="entry name" value="UDP_GlcNAc_Epimerase_2_dom"/>
</dbReference>
<dbReference type="SUPFAM" id="SSF53756">
    <property type="entry name" value="UDP-Glycosyltransferase/glycogen phosphorylase"/>
    <property type="match status" value="1"/>
</dbReference>
<dbReference type="Gene3D" id="3.40.50.2000">
    <property type="entry name" value="Glycogen Phosphorylase B"/>
    <property type="match status" value="1"/>
</dbReference>
<reference evidence="3 4" key="1">
    <citation type="journal article" date="2018" name="Nat. Biotechnol.">
        <title>A standardized bacterial taxonomy based on genome phylogeny substantially revises the tree of life.</title>
        <authorList>
            <person name="Parks D.H."/>
            <person name="Chuvochina M."/>
            <person name="Waite D.W."/>
            <person name="Rinke C."/>
            <person name="Skarshewski A."/>
            <person name="Chaumeil P.A."/>
            <person name="Hugenholtz P."/>
        </authorList>
    </citation>
    <scope>NUCLEOTIDE SEQUENCE [LARGE SCALE GENOMIC DNA]</scope>
    <source>
        <strain evidence="3">UBA9956</strain>
    </source>
</reference>
<organism evidence="3 4">
    <name type="scientific">candidate division WOR-3 bacterium</name>
    <dbReference type="NCBI Taxonomy" id="2052148"/>
    <lineage>
        <taxon>Bacteria</taxon>
        <taxon>Bacteria division WOR-3</taxon>
    </lineage>
</organism>
<dbReference type="Proteomes" id="UP000264062">
    <property type="component" value="Unassembled WGS sequence"/>
</dbReference>
<comment type="caution">
    <text evidence="3">The sequence shown here is derived from an EMBL/GenBank/DDBJ whole genome shotgun (WGS) entry which is preliminary data.</text>
</comment>
<dbReference type="EMBL" id="DMZY01000232">
    <property type="protein sequence ID" value="HAV93066.1"/>
    <property type="molecule type" value="Genomic_DNA"/>
</dbReference>
<sequence length="117" mass="13142">MKTNILILSTNRADYSHLYLTIKALKKSDAINAIFVATGGHFDKARGSSLDELYDTGVKPDYKIRTVIDWSSEAKLFASIMSFEKRLRTVAKMVKADYIMVLGDRIELLAVINLSLI</sequence>
<feature type="domain" description="UDP-N-acetylglucosamine 2-epimerase" evidence="2">
    <location>
        <begin position="23"/>
        <end position="111"/>
    </location>
</feature>
<protein>
    <recommendedName>
        <fullName evidence="2">UDP-N-acetylglucosamine 2-epimerase domain-containing protein</fullName>
    </recommendedName>
</protein>
<evidence type="ECO:0000313" key="4">
    <source>
        <dbReference type="Proteomes" id="UP000264062"/>
    </source>
</evidence>
<evidence type="ECO:0000256" key="1">
    <source>
        <dbReference type="RuleBase" id="RU003513"/>
    </source>
</evidence>
<comment type="similarity">
    <text evidence="1">Belongs to the UDP-N-acetylglucosamine 2-epimerase family.</text>
</comment>
<evidence type="ECO:0000259" key="2">
    <source>
        <dbReference type="Pfam" id="PF02350"/>
    </source>
</evidence>
<evidence type="ECO:0000313" key="3">
    <source>
        <dbReference type="EMBL" id="HAV93066.1"/>
    </source>
</evidence>
<proteinExistence type="inferred from homology"/>
<gene>
    <name evidence="3" type="ORF">DCW38_07810</name>
</gene>
<keyword evidence="1" id="KW-0413">Isomerase</keyword>
<feature type="non-terminal residue" evidence="3">
    <location>
        <position position="117"/>
    </location>
</feature>
<name>A0A350HC00_UNCW3</name>
<dbReference type="GO" id="GO:0016853">
    <property type="term" value="F:isomerase activity"/>
    <property type="evidence" value="ECO:0007669"/>
    <property type="project" value="UniProtKB-KW"/>
</dbReference>